<feature type="region of interest" description="Disordered" evidence="1">
    <location>
        <begin position="430"/>
        <end position="459"/>
    </location>
</feature>
<dbReference type="EMBL" id="KZ308626">
    <property type="protein sequence ID" value="KAG8232515.1"/>
    <property type="molecule type" value="Genomic_DNA"/>
</dbReference>
<proteinExistence type="predicted"/>
<organism evidence="2 3">
    <name type="scientific">Ladona fulva</name>
    <name type="common">Scarce chaser dragonfly</name>
    <name type="synonym">Libellula fulva</name>
    <dbReference type="NCBI Taxonomy" id="123851"/>
    <lineage>
        <taxon>Eukaryota</taxon>
        <taxon>Metazoa</taxon>
        <taxon>Ecdysozoa</taxon>
        <taxon>Arthropoda</taxon>
        <taxon>Hexapoda</taxon>
        <taxon>Insecta</taxon>
        <taxon>Pterygota</taxon>
        <taxon>Palaeoptera</taxon>
        <taxon>Odonata</taxon>
        <taxon>Epiprocta</taxon>
        <taxon>Anisoptera</taxon>
        <taxon>Libelluloidea</taxon>
        <taxon>Libellulidae</taxon>
        <taxon>Ladona</taxon>
    </lineage>
</organism>
<evidence type="ECO:0000256" key="1">
    <source>
        <dbReference type="SAM" id="MobiDB-lite"/>
    </source>
</evidence>
<protein>
    <submittedName>
        <fullName evidence="2">Uncharacterized protein</fullName>
    </submittedName>
</protein>
<feature type="compositionally biased region" description="Basic and acidic residues" evidence="1">
    <location>
        <begin position="1"/>
        <end position="11"/>
    </location>
</feature>
<feature type="compositionally biased region" description="Basic and acidic residues" evidence="1">
    <location>
        <begin position="533"/>
        <end position="549"/>
    </location>
</feature>
<evidence type="ECO:0000313" key="2">
    <source>
        <dbReference type="EMBL" id="KAG8232515.1"/>
    </source>
</evidence>
<dbReference type="AlphaFoldDB" id="A0A8K0KF38"/>
<feature type="region of interest" description="Disordered" evidence="1">
    <location>
        <begin position="1"/>
        <end position="35"/>
    </location>
</feature>
<name>A0A8K0KF38_LADFU</name>
<keyword evidence="3" id="KW-1185">Reference proteome</keyword>
<feature type="compositionally biased region" description="Low complexity" evidence="1">
    <location>
        <begin position="24"/>
        <end position="35"/>
    </location>
</feature>
<feature type="region of interest" description="Disordered" evidence="1">
    <location>
        <begin position="483"/>
        <end position="560"/>
    </location>
</feature>
<reference evidence="2" key="2">
    <citation type="submission" date="2017-10" db="EMBL/GenBank/DDBJ databases">
        <title>Ladona fulva Genome sequencing and assembly.</title>
        <authorList>
            <person name="Murali S."/>
            <person name="Richards S."/>
            <person name="Bandaranaike D."/>
            <person name="Bellair M."/>
            <person name="Blankenburg K."/>
            <person name="Chao H."/>
            <person name="Dinh H."/>
            <person name="Doddapaneni H."/>
            <person name="Dugan-Rocha S."/>
            <person name="Elkadiri S."/>
            <person name="Gnanaolivu R."/>
            <person name="Hernandez B."/>
            <person name="Skinner E."/>
            <person name="Javaid M."/>
            <person name="Lee S."/>
            <person name="Li M."/>
            <person name="Ming W."/>
            <person name="Munidasa M."/>
            <person name="Muniz J."/>
            <person name="Nguyen L."/>
            <person name="Hughes D."/>
            <person name="Osuji N."/>
            <person name="Pu L.-L."/>
            <person name="Puazo M."/>
            <person name="Qu C."/>
            <person name="Quiroz J."/>
            <person name="Raj R."/>
            <person name="Weissenberger G."/>
            <person name="Xin Y."/>
            <person name="Zou X."/>
            <person name="Han Y."/>
            <person name="Worley K."/>
            <person name="Muzny D."/>
            <person name="Gibbs R."/>
        </authorList>
    </citation>
    <scope>NUCLEOTIDE SEQUENCE</scope>
    <source>
        <strain evidence="2">Sampled in the wild</strain>
    </source>
</reference>
<dbReference type="Proteomes" id="UP000792457">
    <property type="component" value="Unassembled WGS sequence"/>
</dbReference>
<reference evidence="2" key="1">
    <citation type="submission" date="2013-04" db="EMBL/GenBank/DDBJ databases">
        <authorList>
            <person name="Qu J."/>
            <person name="Murali S.C."/>
            <person name="Bandaranaike D."/>
            <person name="Bellair M."/>
            <person name="Blankenburg K."/>
            <person name="Chao H."/>
            <person name="Dinh H."/>
            <person name="Doddapaneni H."/>
            <person name="Downs B."/>
            <person name="Dugan-Rocha S."/>
            <person name="Elkadiri S."/>
            <person name="Gnanaolivu R.D."/>
            <person name="Hernandez B."/>
            <person name="Javaid M."/>
            <person name="Jayaseelan J.C."/>
            <person name="Lee S."/>
            <person name="Li M."/>
            <person name="Ming W."/>
            <person name="Munidasa M."/>
            <person name="Muniz J."/>
            <person name="Nguyen L."/>
            <person name="Ongeri F."/>
            <person name="Osuji N."/>
            <person name="Pu L.-L."/>
            <person name="Puazo M."/>
            <person name="Qu C."/>
            <person name="Quiroz J."/>
            <person name="Raj R."/>
            <person name="Weissenberger G."/>
            <person name="Xin Y."/>
            <person name="Zou X."/>
            <person name="Han Y."/>
            <person name="Richards S."/>
            <person name="Worley K."/>
            <person name="Muzny D."/>
            <person name="Gibbs R."/>
        </authorList>
    </citation>
    <scope>NUCLEOTIDE SEQUENCE</scope>
    <source>
        <strain evidence="2">Sampled in the wild</strain>
    </source>
</reference>
<gene>
    <name evidence="2" type="ORF">J437_LFUL012671</name>
</gene>
<evidence type="ECO:0000313" key="3">
    <source>
        <dbReference type="Proteomes" id="UP000792457"/>
    </source>
</evidence>
<feature type="region of interest" description="Disordered" evidence="1">
    <location>
        <begin position="210"/>
        <end position="270"/>
    </location>
</feature>
<comment type="caution">
    <text evidence="2">The sequence shown here is derived from an EMBL/GenBank/DDBJ whole genome shotgun (WGS) entry which is preliminary data.</text>
</comment>
<accession>A0A8K0KF38</accession>
<sequence>MKNRLVADPHGQHPSSASFGGRGPSPVRGVPPLRRTGGPRGPIAYGNCLFVGLYSALLLPALLPRRAPASTRSLDSVRPQLRPLRSHCRSSALRETGVNAPCGALPLLRLGPLPRFGPSALLPARARRRQLECHHPVSHRTLPHPRAAGGVRLGRPTVPSSTLPVVSIRVCALHAAFASGAYPRLQRQSAYHRQTRMGVEGFSFRRLQNRSLGPSARPLNKVSSQVSSAPNRGGNLRGDPVSASDHHPPEESVPVEQTQGAHGGSRNRPLWQPAIRSAHSAAAGGLPVAALLPLLLHHAVAVVSGGSCAPPSAHRLFRPPRLLTPHLIYCCLNFKDLRQLLEEADVKERSEPGDPGKNTIHLWLPKAFLDTARAAEKGFHGRLRLCPSPASFCGIYLLILFRWFKCWASKAQDHEGGIGAVVETFGSGFPHRGSGSARPQEDQVFQGKKNQQRRTANAAGAQFAEVPLGRWMCQRDPLDAGSVLGQEPLLPPTGIGHVPAEPRRSSHYGDTGSVPGGGKRGSVPPAGEAPLCIHDHPAGEADERRRGEEGGGGEADGGVQDVLLLGQHSCFLSTEGGS</sequence>
<feature type="compositionally biased region" description="Polar residues" evidence="1">
    <location>
        <begin position="221"/>
        <end position="230"/>
    </location>
</feature>